<dbReference type="InterPro" id="IPR027417">
    <property type="entry name" value="P-loop_NTPase"/>
</dbReference>
<dbReference type="Gene3D" id="3.40.50.300">
    <property type="entry name" value="P-loop containing nucleotide triphosphate hydrolases"/>
    <property type="match status" value="2"/>
</dbReference>
<feature type="coiled-coil region" evidence="4">
    <location>
        <begin position="716"/>
        <end position="758"/>
    </location>
</feature>
<feature type="domain" description="RecF/RecN/SMC N-terminal" evidence="5">
    <location>
        <begin position="44"/>
        <end position="1049"/>
    </location>
</feature>
<dbReference type="PANTHER" id="PTHR45916:SF1">
    <property type="entry name" value="STRUCTURAL MAINTENANCE OF CHROMOSOMES PROTEIN 5"/>
    <property type="match status" value="1"/>
</dbReference>
<organism evidence="6 7">
    <name type="scientific">Lachancea mirantina</name>
    <dbReference type="NCBI Taxonomy" id="1230905"/>
    <lineage>
        <taxon>Eukaryota</taxon>
        <taxon>Fungi</taxon>
        <taxon>Dikarya</taxon>
        <taxon>Ascomycota</taxon>
        <taxon>Saccharomycotina</taxon>
        <taxon>Saccharomycetes</taxon>
        <taxon>Saccharomycetales</taxon>
        <taxon>Saccharomycetaceae</taxon>
        <taxon>Lachancea</taxon>
    </lineage>
</organism>
<gene>
    <name evidence="6" type="ORF">LAMI_0F07074G</name>
</gene>
<comment type="similarity">
    <text evidence="1">Belongs to the SMC family. SMC5 subfamily.</text>
</comment>
<evidence type="ECO:0000256" key="3">
    <source>
        <dbReference type="ARBA" id="ARBA00023054"/>
    </source>
</evidence>
<keyword evidence="7" id="KW-1185">Reference proteome</keyword>
<evidence type="ECO:0000313" key="7">
    <source>
        <dbReference type="Proteomes" id="UP000191024"/>
    </source>
</evidence>
<accession>A0A1G4JZE7</accession>
<sequence>MATLKRKLQASLLDQDQDSDIVGGHGKRIRADVAELDRYSDGALVKVRVENFVTYSLAEFVMSPSMNMIIGPNGSGKSSLVCAICLGLAGKPEYIKRAKKIEEFIKNGKDQGKVEITLKRDAQLGGDYVCPDQTTKITRILTRNSRRSEYLINDRVASESMVKELVATLNVQLDNVCQFLPQERVEEFAKLSSDKLLIETLRSVDIELVRQFKELQELQKTKFEQQEEFTVSTERMQVLAAEKKKLEVSVRAIEGFRQKKAELDLNKKLLPYVKVKDHKQKIKEYKKAYDEVRAQLRELLQDKRPFDDLISKIHEEALKKQEKEQKMVEKLKKTDSGFTEIRRLLFNIKETAASKKVELQHLKDLPQRIAKQIEDKQKQLDEQRQMLAEFDGFDRNAIDKYENDLQTIVGSQKECEIKKQALERSVGMHRGALFTLEKEMNVKRRQLNSSDRLAVLDPSNPRLRSLREAIIAIRADPSLKNRILEPPLMSVSTSDQQMASFLSVCVDFNTSIALTFLDNEAYDLVNDKYVERYSLNLRQLASNATEHPLPISQIKEWGFDGYLSEFLKGDENVVKMLCQQQRLHQIPVSRKPLSDQVLQLLRRPDKSGRLPFNRVLAHDTIYTFSRSKYGNRQVLVVSRGVPGTKFYQGMTVSQERKATIERDIKQLTVKIDQKNTQIQESRHEAEKIEADEKEINYQKKSLDKRLAQNKSNLRRIGTIESRIKELASEMKKLRSRSKEDTSTQVAERENEMRNLINAQIGNVAKMVNRIKVFQDPIELRDYAAISSIELINKENSMKDVFEFLKGKEDQLREVYQEHKDRYIATKETAEYQEWMTAIKGYNRDEKAEISRLAEKYSENGTFTLECVTREMVKLESEIAMFNQDESVLEQLQRKEKEFEKLAETVPRMETALLATQDTIRQVLQHVRPRVDLLVENLSKKFALLFRKVGSAGEVRLDTSDPLCNWKLEIMVKFRDSAPLKRLDSRSQSGGERAVSTVLFMIALQEFTSSPFRVVDEINQGMDAHNERRIHKAMMENACADKMSQYILVTPKLLPNLPYHEKMRIHCVMAGPWLPLSTDDTMLLGRTDKYF</sequence>
<evidence type="ECO:0000256" key="4">
    <source>
        <dbReference type="SAM" id="Coils"/>
    </source>
</evidence>
<feature type="coiled-coil region" evidence="4">
    <location>
        <begin position="864"/>
        <end position="911"/>
    </location>
</feature>
<evidence type="ECO:0000313" key="6">
    <source>
        <dbReference type="EMBL" id="SCU96594.1"/>
    </source>
</evidence>
<protein>
    <recommendedName>
        <fullName evidence="2">Structural maintenance of chromosomes protein 5</fullName>
    </recommendedName>
</protein>
<evidence type="ECO:0000256" key="1">
    <source>
        <dbReference type="ARBA" id="ARBA00010171"/>
    </source>
</evidence>
<proteinExistence type="inferred from homology"/>
<dbReference type="Proteomes" id="UP000191024">
    <property type="component" value="Chromosome F"/>
</dbReference>
<feature type="coiled-coil region" evidence="4">
    <location>
        <begin position="275"/>
        <end position="334"/>
    </location>
</feature>
<dbReference type="OrthoDB" id="10254973at2759"/>
<dbReference type="GO" id="GO:0000724">
    <property type="term" value="P:double-strand break repair via homologous recombination"/>
    <property type="evidence" value="ECO:0007669"/>
    <property type="project" value="TreeGrafter"/>
</dbReference>
<evidence type="ECO:0000259" key="5">
    <source>
        <dbReference type="Pfam" id="PF02463"/>
    </source>
</evidence>
<dbReference type="EMBL" id="LT598467">
    <property type="protein sequence ID" value="SCU96594.1"/>
    <property type="molecule type" value="Genomic_DNA"/>
</dbReference>
<reference evidence="7" key="1">
    <citation type="submission" date="2016-03" db="EMBL/GenBank/DDBJ databases">
        <authorList>
            <person name="Devillers H."/>
        </authorList>
    </citation>
    <scope>NUCLEOTIDE SEQUENCE [LARGE SCALE GENOMIC DNA]</scope>
</reference>
<dbReference type="Pfam" id="PF02463">
    <property type="entry name" value="SMC_N"/>
    <property type="match status" value="1"/>
</dbReference>
<keyword evidence="3 4" id="KW-0175">Coiled coil</keyword>
<dbReference type="GO" id="GO:0003697">
    <property type="term" value="F:single-stranded DNA binding"/>
    <property type="evidence" value="ECO:0007669"/>
    <property type="project" value="TreeGrafter"/>
</dbReference>
<dbReference type="AlphaFoldDB" id="A0A1G4JZE7"/>
<dbReference type="SUPFAM" id="SSF52540">
    <property type="entry name" value="P-loop containing nucleoside triphosphate hydrolases"/>
    <property type="match status" value="2"/>
</dbReference>
<dbReference type="STRING" id="1230905.A0A1G4JZE7"/>
<dbReference type="GO" id="GO:0030915">
    <property type="term" value="C:Smc5-Smc6 complex"/>
    <property type="evidence" value="ECO:0007669"/>
    <property type="project" value="TreeGrafter"/>
</dbReference>
<dbReference type="PANTHER" id="PTHR45916">
    <property type="entry name" value="STRUCTURAL MAINTENANCE OF CHROMOSOMES PROTEIN 5"/>
    <property type="match status" value="1"/>
</dbReference>
<dbReference type="GO" id="GO:0005634">
    <property type="term" value="C:nucleus"/>
    <property type="evidence" value="ECO:0007669"/>
    <property type="project" value="TreeGrafter"/>
</dbReference>
<dbReference type="InterPro" id="IPR003395">
    <property type="entry name" value="RecF/RecN/SMC_N"/>
</dbReference>
<evidence type="ECO:0000256" key="2">
    <source>
        <dbReference type="ARBA" id="ARBA00018687"/>
    </source>
</evidence>
<feature type="coiled-coil region" evidence="4">
    <location>
        <begin position="657"/>
        <end position="691"/>
    </location>
</feature>
<dbReference type="GO" id="GO:0007059">
    <property type="term" value="P:chromosome segregation"/>
    <property type="evidence" value="ECO:0007669"/>
    <property type="project" value="UniProtKB-ARBA"/>
</dbReference>
<name>A0A1G4JZE7_9SACH</name>